<organism evidence="2 3">
    <name type="scientific">Chondrus crispus</name>
    <name type="common">Carrageen Irish moss</name>
    <name type="synonym">Polymorpha crispa</name>
    <dbReference type="NCBI Taxonomy" id="2769"/>
    <lineage>
        <taxon>Eukaryota</taxon>
        <taxon>Rhodophyta</taxon>
        <taxon>Florideophyceae</taxon>
        <taxon>Rhodymeniophycidae</taxon>
        <taxon>Gigartinales</taxon>
        <taxon>Gigartinaceae</taxon>
        <taxon>Chondrus</taxon>
    </lineage>
</organism>
<accession>R7QDB7</accession>
<dbReference type="AlphaFoldDB" id="R7QDB7"/>
<dbReference type="Proteomes" id="UP000012073">
    <property type="component" value="Unassembled WGS sequence"/>
</dbReference>
<sequence length="265" mass="28826">MLVCGTGELKPSCSSLLNRAQGNLFDTFALRRIINTPCPWPPRPSGGIGRSTQLFHVAQNFRNFDRSADHPCSEGSLHCILTNLPNSTPSPPPKPYRPSVSSVPRCSRLPLSPRWGPPTSRSAPSALTLAARTVWPSRLQRLLPTPPSVQTSRPLQSRCRTWARQSASSRLFSPPAQIFLTVPSLVPSLALSRASGPRVRCAAPLPRLRTTDAHGARSRACMQVCRRRQRSSGIGRTSSIQLSVRVEVAPPSRQSQGPGLPRRGA</sequence>
<evidence type="ECO:0000313" key="3">
    <source>
        <dbReference type="Proteomes" id="UP000012073"/>
    </source>
</evidence>
<dbReference type="EMBL" id="HG001758">
    <property type="protein sequence ID" value="CDF36059.1"/>
    <property type="molecule type" value="Genomic_DNA"/>
</dbReference>
<dbReference type="KEGG" id="ccp:CHC_T00004474001"/>
<evidence type="ECO:0000256" key="1">
    <source>
        <dbReference type="SAM" id="MobiDB-lite"/>
    </source>
</evidence>
<feature type="region of interest" description="Disordered" evidence="1">
    <location>
        <begin position="232"/>
        <end position="265"/>
    </location>
</feature>
<dbReference type="Gramene" id="CDF36059">
    <property type="protein sequence ID" value="CDF36059"/>
    <property type="gene ID" value="CHC_T00004474001"/>
</dbReference>
<protein>
    <submittedName>
        <fullName evidence="2">Uncharacterized protein</fullName>
    </submittedName>
</protein>
<gene>
    <name evidence="2" type="ORF">CHC_T00004474001</name>
</gene>
<keyword evidence="3" id="KW-1185">Reference proteome</keyword>
<proteinExistence type="predicted"/>
<evidence type="ECO:0000313" key="2">
    <source>
        <dbReference type="EMBL" id="CDF36059.1"/>
    </source>
</evidence>
<reference evidence="3" key="1">
    <citation type="journal article" date="2013" name="Proc. Natl. Acad. Sci. U.S.A.">
        <title>Genome structure and metabolic features in the red seaweed Chondrus crispus shed light on evolution of the Archaeplastida.</title>
        <authorList>
            <person name="Collen J."/>
            <person name="Porcel B."/>
            <person name="Carre W."/>
            <person name="Ball S.G."/>
            <person name="Chaparro C."/>
            <person name="Tonon T."/>
            <person name="Barbeyron T."/>
            <person name="Michel G."/>
            <person name="Noel B."/>
            <person name="Valentin K."/>
            <person name="Elias M."/>
            <person name="Artiguenave F."/>
            <person name="Arun A."/>
            <person name="Aury J.M."/>
            <person name="Barbosa-Neto J.F."/>
            <person name="Bothwell J.H."/>
            <person name="Bouget F.Y."/>
            <person name="Brillet L."/>
            <person name="Cabello-Hurtado F."/>
            <person name="Capella-Gutierrez S."/>
            <person name="Charrier B."/>
            <person name="Cladiere L."/>
            <person name="Cock J.M."/>
            <person name="Coelho S.M."/>
            <person name="Colleoni C."/>
            <person name="Czjzek M."/>
            <person name="Da Silva C."/>
            <person name="Delage L."/>
            <person name="Denoeud F."/>
            <person name="Deschamps P."/>
            <person name="Dittami S.M."/>
            <person name="Gabaldon T."/>
            <person name="Gachon C.M."/>
            <person name="Groisillier A."/>
            <person name="Herve C."/>
            <person name="Jabbari K."/>
            <person name="Katinka M."/>
            <person name="Kloareg B."/>
            <person name="Kowalczyk N."/>
            <person name="Labadie K."/>
            <person name="Leblanc C."/>
            <person name="Lopez P.J."/>
            <person name="McLachlan D.H."/>
            <person name="Meslet-Cladiere L."/>
            <person name="Moustafa A."/>
            <person name="Nehr Z."/>
            <person name="Nyvall Collen P."/>
            <person name="Panaud O."/>
            <person name="Partensky F."/>
            <person name="Poulain J."/>
            <person name="Rensing S.A."/>
            <person name="Rousvoal S."/>
            <person name="Samson G."/>
            <person name="Symeonidi A."/>
            <person name="Weissenbach J."/>
            <person name="Zambounis A."/>
            <person name="Wincker P."/>
            <person name="Boyen C."/>
        </authorList>
    </citation>
    <scope>NUCLEOTIDE SEQUENCE [LARGE SCALE GENOMIC DNA]</scope>
    <source>
        <strain evidence="3">cv. Stackhouse</strain>
    </source>
</reference>
<dbReference type="RefSeq" id="XP_005715878.1">
    <property type="nucleotide sequence ID" value="XM_005715821.1"/>
</dbReference>
<name>R7QDB7_CHOCR</name>
<dbReference type="GeneID" id="17323595"/>
<feature type="region of interest" description="Disordered" evidence="1">
    <location>
        <begin position="83"/>
        <end position="105"/>
    </location>
</feature>
<feature type="compositionally biased region" description="Polar residues" evidence="1">
    <location>
        <begin position="232"/>
        <end position="242"/>
    </location>
</feature>